<dbReference type="InterPro" id="IPR001548">
    <property type="entry name" value="Peptidase_M2"/>
</dbReference>
<dbReference type="GO" id="GO:0008241">
    <property type="term" value="F:peptidyl-dipeptidase activity"/>
    <property type="evidence" value="ECO:0007669"/>
    <property type="project" value="InterPro"/>
</dbReference>
<keyword evidence="13" id="KW-0378">Hydrolase</keyword>
<dbReference type="SUPFAM" id="SSF55486">
    <property type="entry name" value="Metalloproteases ('zincins'), catalytic domain"/>
    <property type="match status" value="1"/>
</dbReference>
<dbReference type="EC" id="3.4.-.-" evidence="13"/>
<evidence type="ECO:0000313" key="16">
    <source>
        <dbReference type="RefSeq" id="XP_011310233.1"/>
    </source>
</evidence>
<dbReference type="Pfam" id="PF01401">
    <property type="entry name" value="Peptidase_M2"/>
    <property type="match status" value="1"/>
</dbReference>
<evidence type="ECO:0000256" key="8">
    <source>
        <dbReference type="PIRSR" id="PIRSR601548-2"/>
    </source>
</evidence>
<dbReference type="GO" id="GO:0004180">
    <property type="term" value="F:carboxypeptidase activity"/>
    <property type="evidence" value="ECO:0007669"/>
    <property type="project" value="UniProtKB-KW"/>
</dbReference>
<dbReference type="RefSeq" id="XP_011310233.1">
    <property type="nucleotide sequence ID" value="XM_011311931.1"/>
</dbReference>
<feature type="disulfide bond" evidence="10">
    <location>
        <begin position="553"/>
        <end position="565"/>
    </location>
</feature>
<evidence type="ECO:0000256" key="7">
    <source>
        <dbReference type="PIRSR" id="PIRSR601548-11"/>
    </source>
</evidence>
<keyword evidence="9 13" id="KW-0479">Metal-binding</keyword>
<evidence type="ECO:0000256" key="2">
    <source>
        <dbReference type="ARBA" id="ARBA00022729"/>
    </source>
</evidence>
<keyword evidence="13" id="KW-0482">Metalloprotease</keyword>
<evidence type="ECO:0000313" key="14">
    <source>
        <dbReference type="Proteomes" id="UP000694866"/>
    </source>
</evidence>
<reference evidence="15 16" key="1">
    <citation type="submission" date="2025-04" db="UniProtKB">
        <authorList>
            <consortium name="RefSeq"/>
        </authorList>
    </citation>
    <scope>IDENTIFICATION</scope>
    <source>
        <strain evidence="15 16">USDA-PBARC FA_bdor</strain>
        <tissue evidence="15 16">Whole organism</tissue>
    </source>
</reference>
<comment type="caution">
    <text evidence="12">Lacks conserved residue(s) required for the propagation of feature annotation.</text>
</comment>
<feature type="active site" description="Proton acceptor 2" evidence="7">
    <location>
        <position position="401"/>
    </location>
</feature>
<dbReference type="Proteomes" id="UP000694866">
    <property type="component" value="Unplaced"/>
</dbReference>
<keyword evidence="2" id="KW-0732">Signal</keyword>
<feature type="binding site" evidence="11">
    <location>
        <position position="400"/>
    </location>
    <ligand>
        <name>Zn(2+)</name>
        <dbReference type="ChEBI" id="CHEBI:29105"/>
        <label>2</label>
        <note>catalytic</note>
    </ligand>
</feature>
<keyword evidence="4 6" id="KW-0325">Glycoprotein</keyword>
<dbReference type="Gene3D" id="1.10.1370.30">
    <property type="match status" value="1"/>
</dbReference>
<comment type="similarity">
    <text evidence="1 12 13">Belongs to the peptidase M2 family.</text>
</comment>
<keyword evidence="3 10" id="KW-1015">Disulfide bond</keyword>
<dbReference type="CDD" id="cd06461">
    <property type="entry name" value="M2_ACE"/>
    <property type="match status" value="1"/>
</dbReference>
<dbReference type="GO" id="GO:0046872">
    <property type="term" value="F:metal ion binding"/>
    <property type="evidence" value="ECO:0007669"/>
    <property type="project" value="UniProtKB-KW"/>
</dbReference>
<feature type="binding site" evidence="8">
    <location>
        <position position="243"/>
    </location>
    <ligand>
        <name>chloride</name>
        <dbReference type="ChEBI" id="CHEBI:17996"/>
        <label>1</label>
    </ligand>
</feature>
<dbReference type="PANTHER" id="PTHR10514:SF45">
    <property type="entry name" value="ANGIOTENSIN-CONVERTING ENZYME"/>
    <property type="match status" value="1"/>
</dbReference>
<dbReference type="GO" id="GO:0008237">
    <property type="term" value="F:metallopeptidase activity"/>
    <property type="evidence" value="ECO:0007669"/>
    <property type="project" value="UniProtKB-KW"/>
</dbReference>
<feature type="active site" description="Proton donor 2" evidence="7">
    <location>
        <position position="528"/>
    </location>
</feature>
<evidence type="ECO:0000256" key="4">
    <source>
        <dbReference type="ARBA" id="ARBA00023180"/>
    </source>
</evidence>
<dbReference type="GO" id="GO:0006508">
    <property type="term" value="P:proteolysis"/>
    <property type="evidence" value="ECO:0007669"/>
    <property type="project" value="UniProtKB-KW"/>
</dbReference>
<name>A0A9R1TIG9_9HYME</name>
<feature type="binding site" evidence="9">
    <location>
        <position position="428"/>
    </location>
    <ligand>
        <name>Zn(2+)</name>
        <dbReference type="ChEBI" id="CHEBI:29105"/>
        <label>1</label>
        <note>catalytic</note>
    </ligand>
</feature>
<feature type="binding site" evidence="11">
    <location>
        <position position="428"/>
    </location>
    <ligand>
        <name>Zn(2+)</name>
        <dbReference type="ChEBI" id="CHEBI:29105"/>
        <label>2</label>
        <note>catalytic</note>
    </ligand>
</feature>
<dbReference type="GeneID" id="105270777"/>
<keyword evidence="9 13" id="KW-0862">Zinc</keyword>
<evidence type="ECO:0000256" key="3">
    <source>
        <dbReference type="ARBA" id="ARBA00023157"/>
    </source>
</evidence>
<feature type="disulfide bond" evidence="10 12">
    <location>
        <begin position="369"/>
        <end position="387"/>
    </location>
</feature>
<dbReference type="KEGG" id="fas:105270777"/>
<proteinExistence type="inferred from homology"/>
<feature type="binding site" evidence="9">
    <location>
        <position position="400"/>
    </location>
    <ligand>
        <name>Zn(2+)</name>
        <dbReference type="ChEBI" id="CHEBI:29105"/>
        <label>1</label>
        <note>catalytic</note>
    </ligand>
</feature>
<feature type="glycosylation site" description="N-linked (GlcNAc...) asparagine" evidence="6">
    <location>
        <position position="87"/>
    </location>
</feature>
<feature type="active site" description="Proton acceptor 1" evidence="5">
    <location>
        <position position="401"/>
    </location>
</feature>
<dbReference type="RefSeq" id="XP_011310232.1">
    <property type="nucleotide sequence ID" value="XM_011311930.1"/>
</dbReference>
<feature type="binding site" evidence="9">
    <location>
        <position position="404"/>
    </location>
    <ligand>
        <name>Zn(2+)</name>
        <dbReference type="ChEBI" id="CHEBI:29105"/>
        <label>1</label>
        <note>catalytic</note>
    </ligand>
</feature>
<evidence type="ECO:0000256" key="6">
    <source>
        <dbReference type="PIRSR" id="PIRSR601548-10"/>
    </source>
</evidence>
<evidence type="ECO:0000256" key="11">
    <source>
        <dbReference type="PIRSR" id="PIRSR601548-8"/>
    </source>
</evidence>
<evidence type="ECO:0000256" key="13">
    <source>
        <dbReference type="RuleBase" id="RU361144"/>
    </source>
</evidence>
<evidence type="ECO:0000256" key="5">
    <source>
        <dbReference type="PIRSR" id="PIRSR601548-1"/>
    </source>
</evidence>
<dbReference type="PROSITE" id="PS52011">
    <property type="entry name" value="PEPTIDASE_M2"/>
    <property type="match status" value="1"/>
</dbReference>
<feature type="binding site" evidence="11">
    <location>
        <position position="404"/>
    </location>
    <ligand>
        <name>Zn(2+)</name>
        <dbReference type="ChEBI" id="CHEBI:29105"/>
        <label>2</label>
        <note>catalytic</note>
    </ligand>
</feature>
<evidence type="ECO:0000256" key="1">
    <source>
        <dbReference type="ARBA" id="ARBA00008139"/>
    </source>
</evidence>
<accession>A0A9R1TIG9</accession>
<dbReference type="OrthoDB" id="10029630at2759"/>
<dbReference type="GO" id="GO:0005886">
    <property type="term" value="C:plasma membrane"/>
    <property type="evidence" value="ECO:0007669"/>
    <property type="project" value="TreeGrafter"/>
</dbReference>
<feature type="active site" description="Proton donor 1" evidence="5">
    <location>
        <position position="528"/>
    </location>
</feature>
<accession>A0A9R1TJX4</accession>
<evidence type="ECO:0000256" key="12">
    <source>
        <dbReference type="PROSITE-ProRule" id="PRU01355"/>
    </source>
</evidence>
<keyword evidence="13" id="KW-0121">Carboxypeptidase</keyword>
<organism evidence="14 15">
    <name type="scientific">Fopius arisanus</name>
    <dbReference type="NCBI Taxonomy" id="64838"/>
    <lineage>
        <taxon>Eukaryota</taxon>
        <taxon>Metazoa</taxon>
        <taxon>Ecdysozoa</taxon>
        <taxon>Arthropoda</taxon>
        <taxon>Hexapoda</taxon>
        <taxon>Insecta</taxon>
        <taxon>Pterygota</taxon>
        <taxon>Neoptera</taxon>
        <taxon>Endopterygota</taxon>
        <taxon>Hymenoptera</taxon>
        <taxon>Apocrita</taxon>
        <taxon>Ichneumonoidea</taxon>
        <taxon>Braconidae</taxon>
        <taxon>Opiinae</taxon>
        <taxon>Fopius</taxon>
    </lineage>
</organism>
<evidence type="ECO:0000256" key="10">
    <source>
        <dbReference type="PIRSR" id="PIRSR601548-4"/>
    </source>
</evidence>
<feature type="glycosylation site" description="N-linked (GlcNAc...) asparagine; partial" evidence="6">
    <location>
        <position position="602"/>
    </location>
</feature>
<gene>
    <name evidence="15 16" type="primary">LOC105270777</name>
</gene>
<evidence type="ECO:0000313" key="15">
    <source>
        <dbReference type="RefSeq" id="XP_011310232.1"/>
    </source>
</evidence>
<protein>
    <recommendedName>
        <fullName evidence="13">Angiotensin-converting enzyme</fullName>
        <ecNumber evidence="13">3.4.-.-</ecNumber>
    </recommendedName>
</protein>
<keyword evidence="13" id="KW-0645">Protease</keyword>
<comment type="cofactor">
    <cofactor evidence="13">
        <name>Zn(2+)</name>
        <dbReference type="ChEBI" id="CHEBI:29105"/>
    </cofactor>
    <text evidence="13">Binds 1 zinc ion per subunit.</text>
</comment>
<dbReference type="PANTHER" id="PTHR10514">
    <property type="entry name" value="ANGIOTENSIN-CONVERTING ENZYME"/>
    <property type="match status" value="1"/>
</dbReference>
<dbReference type="AlphaFoldDB" id="A0A9R1TIG9"/>
<evidence type="ECO:0000256" key="9">
    <source>
        <dbReference type="PIRSR" id="PIRSR601548-3"/>
    </source>
</evidence>
<dbReference type="PRINTS" id="PR00791">
    <property type="entry name" value="PEPDIPTASEA"/>
</dbReference>
<sequence length="672" mass="79135">MIEVFEKVERIFESPTVQIREKKMDRVLISLFALSGLLILCGEGEGRYTEGLNVNLGEALQFLREYDREASNICTRTMMVQWNFATNITDYNRRKMLEEQTLKLKFERSSWKKAVSFAWTRIPDPLTRRQLKMIAVKGRNSLTEDKFNEIHHLIVEMKESYTRARLCPYKKMGTACDLDMDHDVNKIMAKSRDYEELLHYWRAWQEAVGPPLKNKYMRYVQLANQAARLNGFSDAGDQMREAYEDDYFQQNIAEVVSAITPLYKHLFTYVRSKLIERYGDRVRADGPLPAHLLGNMWAQNWEGIYDLVEPFPAARRFDVTLDMIIQGFTPLRMFQTAEEFFTSLGMKPMPPEFWRYSMFEKPIDRDVKCTPSAWDFCNRIDYRIKQCTRVTMEDLLSTHHEMAHIEYYQQYKDQPLIFRNEALPGFHEAVSDAVELSVMNPRHLQRIGLYNNSTEDYESNINFLMLMALRKVAYLPFAYIVDQWRWRVFSEGVTDMTTRWWELRLQYQGVVPPIARIERDFDPASKYHIPADIPYAKYFVGSVMQFQLYESLCDISGHNGDLHLCDLYRSREAGRLLSDLLSQGSSRPWQDIVREMTRGRTNRIDAAALMRYFDPLYKWLQRKNVMEPVLGWITNQDDTALFAHWYGGSGPKVTCYHYLIIISISICLMIIR</sequence>
<keyword evidence="14" id="KW-1185">Reference proteome</keyword>